<dbReference type="RefSeq" id="WP_168970445.1">
    <property type="nucleotide sequence ID" value="NZ_JABAFZ010000011.1"/>
</dbReference>
<dbReference type="PANTHER" id="PTHR35149:SF1">
    <property type="entry name" value="DUF5655 DOMAIN-CONTAINING PROTEIN"/>
    <property type="match status" value="1"/>
</dbReference>
<dbReference type="InterPro" id="IPR011089">
    <property type="entry name" value="GmrSD_C"/>
</dbReference>
<dbReference type="Pfam" id="PF07510">
    <property type="entry name" value="GmrSD_C"/>
    <property type="match status" value="1"/>
</dbReference>
<evidence type="ECO:0000259" key="2">
    <source>
        <dbReference type="Pfam" id="PF07510"/>
    </source>
</evidence>
<comment type="caution">
    <text evidence="3">The sequence shown here is derived from an EMBL/GenBank/DDBJ whole genome shotgun (WGS) entry which is preliminary data.</text>
</comment>
<feature type="domain" description="GmrSD restriction endonucleases N-terminal" evidence="1">
    <location>
        <begin position="15"/>
        <end position="223"/>
    </location>
</feature>
<accession>A0AB36CNM4</accession>
<feature type="domain" description="GmrSD restriction endonucleases C-terminal" evidence="2">
    <location>
        <begin position="449"/>
        <end position="568"/>
    </location>
</feature>
<name>A0AB36CNM4_9CORY</name>
<protein>
    <submittedName>
        <fullName evidence="3">DUF262 domain-containing protein</fullName>
    </submittedName>
</protein>
<dbReference type="PANTHER" id="PTHR35149">
    <property type="entry name" value="SLL5132 PROTEIN"/>
    <property type="match status" value="1"/>
</dbReference>
<gene>
    <name evidence="3" type="ORF">HF853_11885</name>
</gene>
<evidence type="ECO:0000313" key="4">
    <source>
        <dbReference type="Proteomes" id="UP000544551"/>
    </source>
</evidence>
<evidence type="ECO:0000259" key="1">
    <source>
        <dbReference type="Pfam" id="PF03235"/>
    </source>
</evidence>
<dbReference type="Proteomes" id="UP000544551">
    <property type="component" value="Unassembled WGS sequence"/>
</dbReference>
<sequence length="586" mass="66773">MQIDAHKRSLGEVLLQGQHIIPRYQRRYAWEPQNIRDFWNDITTSGTPHFLGSMVTSGITTAPREVIDGQQRLTTAIISLCVIRDLYSENGQELRVTGITEYLEFRDRNGELNYRLKNKDQSSASRLNDNIILPPERRNQAPEFDNDALEMTAYKEFDSLARKALAGEKNVVQKLDEIRDSILAAEVVYINVEDRKNAFTIFETLNDRGKSLTVMDLVKNMLFAEIPSGDEDSSERSWSRILQAIDDSRFEGINPDSFLYYAWNSRFNPNDPKSDIVEQARLRRSISQKIDSSESRDSTSGQIIEDLHTDARIIACLNDTLNSDGSALVWKDISSSWRRDKFDDVCEHLYGILVSGSMQPIPLLISLMRAYVCEERKLSRKQLLNFLRIIERFQFRWSIAQKGSTSSIRRLYRQAASAISARKSSSDVDQALTDFTAAALKIDATDIQFKDGIHRLSYSRTRSKDLFKIRHILTRIEKSYSSTKLDFGKGASVEHLKGLEGRSEATARNSWIFKLGNLAIIPSDTNSKLPAEFSEKSSELRKFINDEDEVLSSALANKTWGPEMANLRLKAISDRSLDIWPKVDAN</sequence>
<reference evidence="3 4" key="1">
    <citation type="submission" date="2020-04" db="EMBL/GenBank/DDBJ databases">
        <authorList>
            <person name="Hitch T.C.A."/>
            <person name="Wylensek D."/>
            <person name="Clavel T."/>
        </authorList>
    </citation>
    <scope>NUCLEOTIDE SEQUENCE [LARGE SCALE GENOMIC DNA]</scope>
    <source>
        <strain evidence="3 4">BL-383-APC-3D</strain>
    </source>
</reference>
<organism evidence="3 4">
    <name type="scientific">Corynebacterium stationis</name>
    <dbReference type="NCBI Taxonomy" id="1705"/>
    <lineage>
        <taxon>Bacteria</taxon>
        <taxon>Bacillati</taxon>
        <taxon>Actinomycetota</taxon>
        <taxon>Actinomycetes</taxon>
        <taxon>Mycobacteriales</taxon>
        <taxon>Corynebacteriaceae</taxon>
        <taxon>Corynebacterium</taxon>
    </lineage>
</organism>
<dbReference type="AlphaFoldDB" id="A0AB36CNM4"/>
<proteinExistence type="predicted"/>
<evidence type="ECO:0000313" key="3">
    <source>
        <dbReference type="EMBL" id="NME90357.1"/>
    </source>
</evidence>
<dbReference type="EMBL" id="JABAFZ010000011">
    <property type="protein sequence ID" value="NME90357.1"/>
    <property type="molecule type" value="Genomic_DNA"/>
</dbReference>
<dbReference type="InterPro" id="IPR004919">
    <property type="entry name" value="GmrSD_N"/>
</dbReference>
<dbReference type="Pfam" id="PF03235">
    <property type="entry name" value="GmrSD_N"/>
    <property type="match status" value="1"/>
</dbReference>